<evidence type="ECO:0000256" key="5">
    <source>
        <dbReference type="ARBA" id="ARBA00038359"/>
    </source>
</evidence>
<evidence type="ECO:0000256" key="2">
    <source>
        <dbReference type="ARBA" id="ARBA00022692"/>
    </source>
</evidence>
<keyword evidence="2 6" id="KW-0812">Transmembrane</keyword>
<comment type="subcellular location">
    <subcellularLocation>
        <location evidence="1">Membrane</location>
        <topology evidence="1">Multi-pass membrane protein</topology>
    </subcellularLocation>
</comment>
<dbReference type="InterPro" id="IPR049326">
    <property type="entry name" value="Rhodopsin_dom_fungi"/>
</dbReference>
<dbReference type="STRING" id="602072.A0A1R3RQR7"/>
<keyword evidence="3 6" id="KW-1133">Transmembrane helix</keyword>
<feature type="domain" description="Rhodopsin" evidence="7">
    <location>
        <begin position="29"/>
        <end position="267"/>
    </location>
</feature>
<dbReference type="PANTHER" id="PTHR33048:SF155">
    <property type="entry name" value="INTEGRAL MEMBRANE PROTEIN"/>
    <property type="match status" value="1"/>
</dbReference>
<dbReference type="VEuPathDB" id="FungiDB:ASPCADRAFT_129876"/>
<sequence>MASASYNAGPYILGINWIVAGAAVLIVLLRLIAKRRVRNVAWDDAAMLFALMLGLASSVLITMAIFHGYGKHVQDIDPPDRSVAMKLYTIFQCVLILSTGTGRVAFVLYLLPIFQQQYLTRHLLWFILVLQLVTNYVSPVTILAQCKDIHVLWDPTVKTQCWDPKIPIAYSYVQCSVNTATDLYLATFPVYTFLKLNIKRRTKAILIILMSLGLVAMVASIMRSLYLPSLSKIGDRTAATNRLTIWALLECYLVIITASIPCIRSLVMDSVRHIMSSSRSTSVRDADSNGKRSRQNTWGDYASSWNYPVGGDDLEGRRHILGDVELSRVDRGRADCGRVDRGRVDRGHLDYGRIDYGRVDRGRVDRGHLDYGRIDYGRVKYGRVEYSRVSHARVSKLMEVSVAAEAIPKWI</sequence>
<feature type="transmembrane region" description="Helical" evidence="6">
    <location>
        <begin position="45"/>
        <end position="69"/>
    </location>
</feature>
<evidence type="ECO:0000313" key="8">
    <source>
        <dbReference type="EMBL" id="OOF96809.1"/>
    </source>
</evidence>
<name>A0A1R3RQR7_ASPC5</name>
<keyword evidence="4 6" id="KW-0472">Membrane</keyword>
<keyword evidence="9" id="KW-1185">Reference proteome</keyword>
<reference evidence="9" key="1">
    <citation type="journal article" date="2017" name="Genome Biol.">
        <title>Comparative genomics reveals high biological diversity and specific adaptations in the industrially and medically important fungal genus Aspergillus.</title>
        <authorList>
            <person name="de Vries R.P."/>
            <person name="Riley R."/>
            <person name="Wiebenga A."/>
            <person name="Aguilar-Osorio G."/>
            <person name="Amillis S."/>
            <person name="Uchima C.A."/>
            <person name="Anderluh G."/>
            <person name="Asadollahi M."/>
            <person name="Askin M."/>
            <person name="Barry K."/>
            <person name="Battaglia E."/>
            <person name="Bayram O."/>
            <person name="Benocci T."/>
            <person name="Braus-Stromeyer S.A."/>
            <person name="Caldana C."/>
            <person name="Canovas D."/>
            <person name="Cerqueira G.C."/>
            <person name="Chen F."/>
            <person name="Chen W."/>
            <person name="Choi C."/>
            <person name="Clum A."/>
            <person name="Dos Santos R.A."/>
            <person name="Damasio A.R."/>
            <person name="Diallinas G."/>
            <person name="Emri T."/>
            <person name="Fekete E."/>
            <person name="Flipphi M."/>
            <person name="Freyberg S."/>
            <person name="Gallo A."/>
            <person name="Gournas C."/>
            <person name="Habgood R."/>
            <person name="Hainaut M."/>
            <person name="Harispe M.L."/>
            <person name="Henrissat B."/>
            <person name="Hilden K.S."/>
            <person name="Hope R."/>
            <person name="Hossain A."/>
            <person name="Karabika E."/>
            <person name="Karaffa L."/>
            <person name="Karanyi Z."/>
            <person name="Krasevec N."/>
            <person name="Kuo A."/>
            <person name="Kusch H."/>
            <person name="LaButti K."/>
            <person name="Lagendijk E.L."/>
            <person name="Lapidus A."/>
            <person name="Levasseur A."/>
            <person name="Lindquist E."/>
            <person name="Lipzen A."/>
            <person name="Logrieco A.F."/>
            <person name="MacCabe A."/>
            <person name="Maekelae M.R."/>
            <person name="Malavazi I."/>
            <person name="Melin P."/>
            <person name="Meyer V."/>
            <person name="Mielnichuk N."/>
            <person name="Miskei M."/>
            <person name="Molnar A.P."/>
            <person name="Mule G."/>
            <person name="Ngan C.Y."/>
            <person name="Orejas M."/>
            <person name="Orosz E."/>
            <person name="Ouedraogo J.P."/>
            <person name="Overkamp K.M."/>
            <person name="Park H.-S."/>
            <person name="Perrone G."/>
            <person name="Piumi F."/>
            <person name="Punt P.J."/>
            <person name="Ram A.F."/>
            <person name="Ramon A."/>
            <person name="Rauscher S."/>
            <person name="Record E."/>
            <person name="Riano-Pachon D.M."/>
            <person name="Robert V."/>
            <person name="Roehrig J."/>
            <person name="Ruller R."/>
            <person name="Salamov A."/>
            <person name="Salih N.S."/>
            <person name="Samson R.A."/>
            <person name="Sandor E."/>
            <person name="Sanguinetti M."/>
            <person name="Schuetze T."/>
            <person name="Sepcic K."/>
            <person name="Shelest E."/>
            <person name="Sherlock G."/>
            <person name="Sophianopoulou V."/>
            <person name="Squina F.M."/>
            <person name="Sun H."/>
            <person name="Susca A."/>
            <person name="Todd R.B."/>
            <person name="Tsang A."/>
            <person name="Unkles S.E."/>
            <person name="van de Wiele N."/>
            <person name="van Rossen-Uffink D."/>
            <person name="Oliveira J.V."/>
            <person name="Vesth T.C."/>
            <person name="Visser J."/>
            <person name="Yu J.-H."/>
            <person name="Zhou M."/>
            <person name="Andersen M.R."/>
            <person name="Archer D.B."/>
            <person name="Baker S.E."/>
            <person name="Benoit I."/>
            <person name="Brakhage A.A."/>
            <person name="Braus G.H."/>
            <person name="Fischer R."/>
            <person name="Frisvad J.C."/>
            <person name="Goldman G.H."/>
            <person name="Houbraken J."/>
            <person name="Oakley B."/>
            <person name="Pocsi I."/>
            <person name="Scazzocchio C."/>
            <person name="Seiboth B."/>
            <person name="vanKuyk P.A."/>
            <person name="Wortman J."/>
            <person name="Dyer P.S."/>
            <person name="Grigoriev I.V."/>
        </authorList>
    </citation>
    <scope>NUCLEOTIDE SEQUENCE [LARGE SCALE GENOMIC DNA]</scope>
    <source>
        <strain evidence="9">ITEM 5010</strain>
    </source>
</reference>
<dbReference type="OMA" id="SYVQCTI"/>
<dbReference type="OrthoDB" id="5429740at2759"/>
<dbReference type="PANTHER" id="PTHR33048">
    <property type="entry name" value="PTH11-LIKE INTEGRAL MEMBRANE PROTEIN (AFU_ORTHOLOGUE AFUA_5G11245)"/>
    <property type="match status" value="1"/>
</dbReference>
<dbReference type="InterPro" id="IPR052337">
    <property type="entry name" value="SAT4-like"/>
</dbReference>
<evidence type="ECO:0000256" key="3">
    <source>
        <dbReference type="ARBA" id="ARBA00022989"/>
    </source>
</evidence>
<feature type="transmembrane region" description="Helical" evidence="6">
    <location>
        <begin position="89"/>
        <end position="111"/>
    </location>
</feature>
<dbReference type="GO" id="GO:0016020">
    <property type="term" value="C:membrane"/>
    <property type="evidence" value="ECO:0007669"/>
    <property type="project" value="UniProtKB-SubCell"/>
</dbReference>
<evidence type="ECO:0000313" key="9">
    <source>
        <dbReference type="Proteomes" id="UP000188318"/>
    </source>
</evidence>
<evidence type="ECO:0000259" key="7">
    <source>
        <dbReference type="Pfam" id="PF20684"/>
    </source>
</evidence>
<organism evidence="8 9">
    <name type="scientific">Aspergillus carbonarius (strain ITEM 5010)</name>
    <dbReference type="NCBI Taxonomy" id="602072"/>
    <lineage>
        <taxon>Eukaryota</taxon>
        <taxon>Fungi</taxon>
        <taxon>Dikarya</taxon>
        <taxon>Ascomycota</taxon>
        <taxon>Pezizomycotina</taxon>
        <taxon>Eurotiomycetes</taxon>
        <taxon>Eurotiomycetidae</taxon>
        <taxon>Eurotiales</taxon>
        <taxon>Aspergillaceae</taxon>
        <taxon>Aspergillus</taxon>
        <taxon>Aspergillus subgen. Circumdati</taxon>
    </lineage>
</organism>
<comment type="similarity">
    <text evidence="5">Belongs to the SAT4 family.</text>
</comment>
<gene>
    <name evidence="8" type="ORF">ASPCADRAFT_129876</name>
</gene>
<feature type="transmembrane region" description="Helical" evidence="6">
    <location>
        <begin position="123"/>
        <end position="144"/>
    </location>
</feature>
<dbReference type="AlphaFoldDB" id="A0A1R3RQR7"/>
<feature type="transmembrane region" description="Helical" evidence="6">
    <location>
        <begin position="206"/>
        <end position="225"/>
    </location>
</feature>
<accession>A0A1R3RQR7</accession>
<evidence type="ECO:0000256" key="4">
    <source>
        <dbReference type="ARBA" id="ARBA00023136"/>
    </source>
</evidence>
<evidence type="ECO:0000256" key="6">
    <source>
        <dbReference type="SAM" id="Phobius"/>
    </source>
</evidence>
<proteinExistence type="inferred from homology"/>
<feature type="transmembrane region" description="Helical" evidence="6">
    <location>
        <begin position="12"/>
        <end position="33"/>
    </location>
</feature>
<evidence type="ECO:0000256" key="1">
    <source>
        <dbReference type="ARBA" id="ARBA00004141"/>
    </source>
</evidence>
<feature type="transmembrane region" description="Helical" evidence="6">
    <location>
        <begin position="245"/>
        <end position="267"/>
    </location>
</feature>
<dbReference type="Pfam" id="PF20684">
    <property type="entry name" value="Fung_rhodopsin"/>
    <property type="match status" value="1"/>
</dbReference>
<feature type="transmembrane region" description="Helical" evidence="6">
    <location>
        <begin position="169"/>
        <end position="194"/>
    </location>
</feature>
<dbReference type="Proteomes" id="UP000188318">
    <property type="component" value="Unassembled WGS sequence"/>
</dbReference>
<dbReference type="EMBL" id="KV907498">
    <property type="protein sequence ID" value="OOF96809.1"/>
    <property type="molecule type" value="Genomic_DNA"/>
</dbReference>
<protein>
    <recommendedName>
        <fullName evidence="7">Rhodopsin domain-containing protein</fullName>
    </recommendedName>
</protein>